<organism evidence="1 2">
    <name type="scientific">Leptospira gomenensis</name>
    <dbReference type="NCBI Taxonomy" id="2484974"/>
    <lineage>
        <taxon>Bacteria</taxon>
        <taxon>Pseudomonadati</taxon>
        <taxon>Spirochaetota</taxon>
        <taxon>Spirochaetia</taxon>
        <taxon>Leptospirales</taxon>
        <taxon>Leptospiraceae</taxon>
        <taxon>Leptospira</taxon>
    </lineage>
</organism>
<sequence>MGYSYANGYSAGVSVGMGPNGTGAQIGVDWSDRNGFGVSAGWGFDNGFGFEVGVSQRGGTTLSGSLSGKGAPVSLNYSLNINGGELTNTFGASILVPGTKNFSKVMGSLSYNDHSGLSSGVSYNFGDGTRPSTPGEPSQQDAQNNLLNYIFNGVGAMVSGIGRGVKGVWNGVFGGDDVLLANANGIVAFDGRLVSGSKQSNQNTNPFNAADTFSNPGFLQEIIQRFGNLFSGNGFRTDAGVIQKAGEFGGEIGRIAKISELGYELNASDAKKLSGYMFKKNFTYNADSGNYSTHVVINGKQINIEFTEDFAEKWGEKGKTPKEVVDQHSEKVLGNLLYSAYQSNVDEVVISGLGRPDDRRHANEIDFISVKFNGDSSNTPLHSNQPNLKAPQSVQNFINNLYNNSLDAKKSQFFSIFGLNYDFQNSSNLIPNQLRPRNVEPNEILHSHHAHYGVWY</sequence>
<gene>
    <name evidence="1" type="ORF">EHQ17_12545</name>
</gene>
<comment type="caution">
    <text evidence="1">The sequence shown here is derived from an EMBL/GenBank/DDBJ whole genome shotgun (WGS) entry which is preliminary data.</text>
</comment>
<name>A0A5F1Y939_9LEPT</name>
<accession>A0A5F1Y939</accession>
<dbReference type="AlphaFoldDB" id="A0A5F1Y939"/>
<dbReference type="Proteomes" id="UP000298277">
    <property type="component" value="Unassembled WGS sequence"/>
</dbReference>
<dbReference type="EMBL" id="RQFA01000049">
    <property type="protein sequence ID" value="TGK32507.1"/>
    <property type="molecule type" value="Genomic_DNA"/>
</dbReference>
<evidence type="ECO:0000313" key="1">
    <source>
        <dbReference type="EMBL" id="TGK32507.1"/>
    </source>
</evidence>
<protein>
    <submittedName>
        <fullName evidence="1">Uncharacterized protein</fullName>
    </submittedName>
</protein>
<proteinExistence type="predicted"/>
<reference evidence="1" key="1">
    <citation type="journal article" date="2019" name="PLoS Negl. Trop. Dis.">
        <title>Revisiting the worldwide diversity of Leptospira species in the environment.</title>
        <authorList>
            <person name="Vincent A.T."/>
            <person name="Schiettekatte O."/>
            <person name="Bourhy P."/>
            <person name="Veyrier F.J."/>
            <person name="Picardeau M."/>
        </authorList>
    </citation>
    <scope>NUCLEOTIDE SEQUENCE [LARGE SCALE GENOMIC DNA]</scope>
    <source>
        <strain evidence="1">201800299</strain>
    </source>
</reference>
<evidence type="ECO:0000313" key="2">
    <source>
        <dbReference type="Proteomes" id="UP000298277"/>
    </source>
</evidence>
<keyword evidence="2" id="KW-1185">Reference proteome</keyword>
<dbReference type="RefSeq" id="WP_135736189.1">
    <property type="nucleotide sequence ID" value="NZ_RQEZ01000089.1"/>
</dbReference>